<proteinExistence type="predicted"/>
<sequence>MPPSSRSPSLPKSILQHQNNAQNPTHNDIVFSAGTTRPKTPPSPRRVAVIDTTLLYSVWSLHVHAGRDRVSLSLIQWLHARDIQKTPSYPPEIPEVLGQTCKE</sequence>
<feature type="region of interest" description="Disordered" evidence="1">
    <location>
        <begin position="1"/>
        <end position="45"/>
    </location>
</feature>
<feature type="compositionally biased region" description="Polar residues" evidence="1">
    <location>
        <begin position="15"/>
        <end position="26"/>
    </location>
</feature>
<dbReference type="RefSeq" id="XP_056553593.1">
    <property type="nucleotide sequence ID" value="XM_056701530.1"/>
</dbReference>
<dbReference type="Proteomes" id="UP001147782">
    <property type="component" value="Unassembled WGS sequence"/>
</dbReference>
<evidence type="ECO:0000313" key="2">
    <source>
        <dbReference type="EMBL" id="KAJ5368851.1"/>
    </source>
</evidence>
<dbReference type="EMBL" id="JAPZBS010000007">
    <property type="protein sequence ID" value="KAJ5368851.1"/>
    <property type="molecule type" value="Genomic_DNA"/>
</dbReference>
<accession>A0A9W9RYR9</accession>
<dbReference type="AlphaFoldDB" id="A0A9W9RYR9"/>
<reference evidence="2" key="2">
    <citation type="journal article" date="2023" name="IMA Fungus">
        <title>Comparative genomic study of the Penicillium genus elucidates a diverse pangenome and 15 lateral gene transfer events.</title>
        <authorList>
            <person name="Petersen C."/>
            <person name="Sorensen T."/>
            <person name="Nielsen M.R."/>
            <person name="Sondergaard T.E."/>
            <person name="Sorensen J.L."/>
            <person name="Fitzpatrick D.A."/>
            <person name="Frisvad J.C."/>
            <person name="Nielsen K.L."/>
        </authorList>
    </citation>
    <scope>NUCLEOTIDE SEQUENCE</scope>
    <source>
        <strain evidence="2">IBT 29864</strain>
    </source>
</reference>
<comment type="caution">
    <text evidence="2">The sequence shown here is derived from an EMBL/GenBank/DDBJ whole genome shotgun (WGS) entry which is preliminary data.</text>
</comment>
<gene>
    <name evidence="2" type="ORF">N7496_008611</name>
</gene>
<evidence type="ECO:0000256" key="1">
    <source>
        <dbReference type="SAM" id="MobiDB-lite"/>
    </source>
</evidence>
<keyword evidence="3" id="KW-1185">Reference proteome</keyword>
<organism evidence="2 3">
    <name type="scientific">Penicillium cataractarum</name>
    <dbReference type="NCBI Taxonomy" id="2100454"/>
    <lineage>
        <taxon>Eukaryota</taxon>
        <taxon>Fungi</taxon>
        <taxon>Dikarya</taxon>
        <taxon>Ascomycota</taxon>
        <taxon>Pezizomycotina</taxon>
        <taxon>Eurotiomycetes</taxon>
        <taxon>Eurotiomycetidae</taxon>
        <taxon>Eurotiales</taxon>
        <taxon>Aspergillaceae</taxon>
        <taxon>Penicillium</taxon>
    </lineage>
</organism>
<name>A0A9W9RYR9_9EURO</name>
<feature type="compositionally biased region" description="Low complexity" evidence="1">
    <location>
        <begin position="1"/>
        <end position="13"/>
    </location>
</feature>
<dbReference type="GeneID" id="81440709"/>
<reference evidence="2" key="1">
    <citation type="submission" date="2022-11" db="EMBL/GenBank/DDBJ databases">
        <authorList>
            <person name="Petersen C."/>
        </authorList>
    </citation>
    <scope>NUCLEOTIDE SEQUENCE</scope>
    <source>
        <strain evidence="2">IBT 29864</strain>
    </source>
</reference>
<protein>
    <submittedName>
        <fullName evidence="2">Uncharacterized protein</fullName>
    </submittedName>
</protein>
<evidence type="ECO:0000313" key="3">
    <source>
        <dbReference type="Proteomes" id="UP001147782"/>
    </source>
</evidence>